<dbReference type="InterPro" id="IPR002716">
    <property type="entry name" value="PIN_dom"/>
</dbReference>
<dbReference type="PANTHER" id="PTHR36173:SF1">
    <property type="entry name" value="RIBONUCLEASE VAPC22"/>
    <property type="match status" value="1"/>
</dbReference>
<sequence length="134" mass="15342">MPKIILLDTHIWYWWIQQDTARYPMQWNEWIAQADEIYVSPVSCVEIAMAVKKGRIQIPILSMEWIESALEPAGIKLAPLTAKIADQSVQLTNIHQDPFDRIIIATAIASQMTLLSVDSNFKFYPELESLLIKA</sequence>
<dbReference type="Proteomes" id="UP001229836">
    <property type="component" value="Chromosome"/>
</dbReference>
<evidence type="ECO:0000259" key="1">
    <source>
        <dbReference type="Pfam" id="PF01850"/>
    </source>
</evidence>
<dbReference type="PANTHER" id="PTHR36173">
    <property type="entry name" value="RIBONUCLEASE VAPC16-RELATED"/>
    <property type="match status" value="1"/>
</dbReference>
<dbReference type="Gene3D" id="3.40.50.1010">
    <property type="entry name" value="5'-nuclease"/>
    <property type="match status" value="1"/>
</dbReference>
<dbReference type="EMBL" id="CP125669">
    <property type="protein sequence ID" value="WHP06084.1"/>
    <property type="molecule type" value="Genomic_DNA"/>
</dbReference>
<dbReference type="InterPro" id="IPR029060">
    <property type="entry name" value="PIN-like_dom_sf"/>
</dbReference>
<reference evidence="2 3" key="1">
    <citation type="submission" date="2023-05" db="EMBL/GenBank/DDBJ databases">
        <title>The complete genome of Acinetobacter sp. nov KCTC 92772.</title>
        <authorList>
            <person name="Zhou G."/>
        </authorList>
    </citation>
    <scope>NUCLEOTIDE SEQUENCE [LARGE SCALE GENOMIC DNA]</scope>
    <source>
        <strain evidence="2 3">KCTC 92772</strain>
    </source>
</reference>
<dbReference type="Pfam" id="PF01850">
    <property type="entry name" value="PIN"/>
    <property type="match status" value="1"/>
</dbReference>
<proteinExistence type="predicted"/>
<dbReference type="InterPro" id="IPR052919">
    <property type="entry name" value="TA_system_RNase"/>
</dbReference>
<dbReference type="InterPro" id="IPR041705">
    <property type="entry name" value="PIN_Sll0205"/>
</dbReference>
<feature type="domain" description="PIN" evidence="1">
    <location>
        <begin position="5"/>
        <end position="122"/>
    </location>
</feature>
<dbReference type="SUPFAM" id="SSF88723">
    <property type="entry name" value="PIN domain-like"/>
    <property type="match status" value="1"/>
</dbReference>
<accession>A0ABY8S8R1</accession>
<dbReference type="RefSeq" id="WP_283267637.1">
    <property type="nucleotide sequence ID" value="NZ_CP125669.1"/>
</dbReference>
<gene>
    <name evidence="2" type="ORF">QLH32_00980</name>
</gene>
<name>A0ABY8S8R1_9GAMM</name>
<protein>
    <submittedName>
        <fullName evidence="2">PIN domain-containing protein</fullName>
    </submittedName>
</protein>
<keyword evidence="3" id="KW-1185">Reference proteome</keyword>
<organism evidence="2 3">
    <name type="scientific">Acinetobacter corruptisaponis</name>
    <dbReference type="NCBI Taxonomy" id="3045147"/>
    <lineage>
        <taxon>Bacteria</taxon>
        <taxon>Pseudomonadati</taxon>
        <taxon>Pseudomonadota</taxon>
        <taxon>Gammaproteobacteria</taxon>
        <taxon>Moraxellales</taxon>
        <taxon>Moraxellaceae</taxon>
        <taxon>Acinetobacter</taxon>
    </lineage>
</organism>
<evidence type="ECO:0000313" key="3">
    <source>
        <dbReference type="Proteomes" id="UP001229836"/>
    </source>
</evidence>
<evidence type="ECO:0000313" key="2">
    <source>
        <dbReference type="EMBL" id="WHP06084.1"/>
    </source>
</evidence>
<dbReference type="CDD" id="cd09872">
    <property type="entry name" value="PIN_Sll0205-like"/>
    <property type="match status" value="1"/>
</dbReference>